<dbReference type="EMBL" id="LR797503">
    <property type="protein sequence ID" value="CAB4220815.1"/>
    <property type="molecule type" value="Genomic_DNA"/>
</dbReference>
<proteinExistence type="predicted"/>
<organism evidence="1">
    <name type="scientific">uncultured Caudovirales phage</name>
    <dbReference type="NCBI Taxonomy" id="2100421"/>
    <lineage>
        <taxon>Viruses</taxon>
        <taxon>Duplodnaviria</taxon>
        <taxon>Heunggongvirae</taxon>
        <taxon>Uroviricota</taxon>
        <taxon>Caudoviricetes</taxon>
        <taxon>Peduoviridae</taxon>
        <taxon>Maltschvirus</taxon>
        <taxon>Maltschvirus maltsch</taxon>
    </lineage>
</organism>
<reference evidence="1" key="1">
    <citation type="submission" date="2020-05" db="EMBL/GenBank/DDBJ databases">
        <authorList>
            <person name="Chiriac C."/>
            <person name="Salcher M."/>
            <person name="Ghai R."/>
            <person name="Kavagutti S V."/>
        </authorList>
    </citation>
    <scope>NUCLEOTIDE SEQUENCE</scope>
</reference>
<name>A0A6J5SZH8_9CAUD</name>
<sequence length="80" mass="8920">MNEKIKLLAAEARGHMVVLPRAESQEQWQNQMEEFCQKFGELIVRDCLAQVEGARNASTDHNQIIGANNAGLAIAKYFSS</sequence>
<protein>
    <submittedName>
        <fullName evidence="1">Uncharacterized protein</fullName>
    </submittedName>
</protein>
<accession>A0A6J5SZH8</accession>
<gene>
    <name evidence="1" type="ORF">UFOVP1636_51</name>
</gene>
<evidence type="ECO:0000313" key="1">
    <source>
        <dbReference type="EMBL" id="CAB4220815.1"/>
    </source>
</evidence>